<dbReference type="AlphaFoldDB" id="A0A1L8R4F6"/>
<name>A0A1L8R4F6_9ENTE</name>
<comment type="caution">
    <text evidence="1">The sequence shown here is derived from an EMBL/GenBank/DDBJ whole genome shotgun (WGS) entry which is preliminary data.</text>
</comment>
<dbReference type="Pfam" id="PF12663">
    <property type="entry name" value="DUF3788"/>
    <property type="match status" value="1"/>
</dbReference>
<dbReference type="EMBL" id="JXKG01000016">
    <property type="protein sequence ID" value="OJG14612.1"/>
    <property type="molecule type" value="Genomic_DNA"/>
</dbReference>
<protein>
    <recommendedName>
        <fullName evidence="3">YdhG-like domain-containing protein</fullName>
    </recommendedName>
</protein>
<proteinExistence type="predicted"/>
<dbReference type="Proteomes" id="UP000182835">
    <property type="component" value="Unassembled WGS sequence"/>
</dbReference>
<dbReference type="RefSeq" id="WP_071865320.1">
    <property type="nucleotide sequence ID" value="NZ_JBHLVQ010000020.1"/>
</dbReference>
<dbReference type="OrthoDB" id="9090890at2"/>
<sequence>MLNYEVFKPEEQPTQAAMEAFMSPEIFALFAALDHDLQETYQIKPKFSYSNCAMNQNIWRGWNIKYQKSGRSFCTIYPQQDYFLALVPGTSFKVRNKENVKEVMLAVALRKEALQAKK</sequence>
<dbReference type="InterPro" id="IPR024265">
    <property type="entry name" value="DUF3788"/>
</dbReference>
<dbReference type="STRING" id="317010.RU96_GL000799"/>
<reference evidence="1 2" key="1">
    <citation type="submission" date="2014-12" db="EMBL/GenBank/DDBJ databases">
        <title>Draft genome sequences of 29 type strains of Enterococci.</title>
        <authorList>
            <person name="Zhong Z."/>
            <person name="Sun Z."/>
            <person name="Liu W."/>
            <person name="Zhang W."/>
            <person name="Zhang H."/>
        </authorList>
    </citation>
    <scope>NUCLEOTIDE SEQUENCE [LARGE SCALE GENOMIC DNA]</scope>
    <source>
        <strain evidence="1 2">DSM 21207</strain>
    </source>
</reference>
<evidence type="ECO:0008006" key="3">
    <source>
        <dbReference type="Google" id="ProtNLM"/>
    </source>
</evidence>
<evidence type="ECO:0000313" key="2">
    <source>
        <dbReference type="Proteomes" id="UP000182835"/>
    </source>
</evidence>
<gene>
    <name evidence="1" type="ORF">RU96_GL000799</name>
</gene>
<accession>A0A1L8R4F6</accession>
<organism evidence="1 2">
    <name type="scientific">Enterococcus canintestini</name>
    <dbReference type="NCBI Taxonomy" id="317010"/>
    <lineage>
        <taxon>Bacteria</taxon>
        <taxon>Bacillati</taxon>
        <taxon>Bacillota</taxon>
        <taxon>Bacilli</taxon>
        <taxon>Lactobacillales</taxon>
        <taxon>Enterococcaceae</taxon>
        <taxon>Enterococcus</taxon>
    </lineage>
</organism>
<evidence type="ECO:0000313" key="1">
    <source>
        <dbReference type="EMBL" id="OJG14612.1"/>
    </source>
</evidence>